<reference evidence="2" key="1">
    <citation type="submission" date="2021-03" db="EMBL/GenBank/DDBJ databases">
        <title>Draft genome sequence of rust myrtle Austropuccinia psidii MF-1, a brazilian biotype.</title>
        <authorList>
            <person name="Quecine M.C."/>
            <person name="Pachon D.M.R."/>
            <person name="Bonatelli M.L."/>
            <person name="Correr F.H."/>
            <person name="Franceschini L.M."/>
            <person name="Leite T.F."/>
            <person name="Margarido G.R.A."/>
            <person name="Almeida C.A."/>
            <person name="Ferrarezi J.A."/>
            <person name="Labate C.A."/>
        </authorList>
    </citation>
    <scope>NUCLEOTIDE SEQUENCE</scope>
    <source>
        <strain evidence="2">MF-1</strain>
    </source>
</reference>
<gene>
    <name evidence="2" type="ORF">O181_063495</name>
</gene>
<feature type="compositionally biased region" description="Basic and acidic residues" evidence="1">
    <location>
        <begin position="163"/>
        <end position="184"/>
    </location>
</feature>
<accession>A0A9Q3I296</accession>
<protein>
    <submittedName>
        <fullName evidence="2">Uncharacterized protein</fullName>
    </submittedName>
</protein>
<organism evidence="2 3">
    <name type="scientific">Austropuccinia psidii MF-1</name>
    <dbReference type="NCBI Taxonomy" id="1389203"/>
    <lineage>
        <taxon>Eukaryota</taxon>
        <taxon>Fungi</taxon>
        <taxon>Dikarya</taxon>
        <taxon>Basidiomycota</taxon>
        <taxon>Pucciniomycotina</taxon>
        <taxon>Pucciniomycetes</taxon>
        <taxon>Pucciniales</taxon>
        <taxon>Sphaerophragmiaceae</taxon>
        <taxon>Austropuccinia</taxon>
    </lineage>
</organism>
<sequence length="400" mass="47443">MRQDHGKHSWPWWKEQIISKWENDSWQFRMENSFEEAIFNIERDRPRSWFFNQNDRLTALHPDMSETMVHKRILRKCCGDLEHAIRSRFIETFPTEDYINAMEDINTRTKIGRNWYKPPMDNKTSWKPIPKHNKPHDKAPLKFHRCGSTSHWNNTCPKKTRINEIEIEKDDTKGTNDLSLHESDSQPSEEEEFPDELSIEYINVSFEVIEVHAHLPQYSDECMDLIHVQYAKMQKMKTARGKGYTARSSFITNIVINNREAKIHIDSGAFCTCVGKDYLDIIYTNWQDKLMQNEGIKFSSASQNMHPLGIFEAEIIFPHPTRIIRLKVEFVFMNNCTSQHFILGNDYLNTYAIDINNHKDRYFSMGQNKRQKFAFPPENREITVIRQVKNVNKKRFVSDK</sequence>
<feature type="region of interest" description="Disordered" evidence="1">
    <location>
        <begin position="163"/>
        <end position="194"/>
    </location>
</feature>
<evidence type="ECO:0000313" key="2">
    <source>
        <dbReference type="EMBL" id="MBW0523780.1"/>
    </source>
</evidence>
<evidence type="ECO:0000256" key="1">
    <source>
        <dbReference type="SAM" id="MobiDB-lite"/>
    </source>
</evidence>
<dbReference type="EMBL" id="AVOT02030567">
    <property type="protein sequence ID" value="MBW0523780.1"/>
    <property type="molecule type" value="Genomic_DNA"/>
</dbReference>
<name>A0A9Q3I296_9BASI</name>
<proteinExistence type="predicted"/>
<evidence type="ECO:0000313" key="3">
    <source>
        <dbReference type="Proteomes" id="UP000765509"/>
    </source>
</evidence>
<dbReference type="AlphaFoldDB" id="A0A9Q3I296"/>
<dbReference type="SUPFAM" id="SSF50630">
    <property type="entry name" value="Acid proteases"/>
    <property type="match status" value="1"/>
</dbReference>
<keyword evidence="3" id="KW-1185">Reference proteome</keyword>
<dbReference type="Gene3D" id="2.40.70.10">
    <property type="entry name" value="Acid Proteases"/>
    <property type="match status" value="1"/>
</dbReference>
<comment type="caution">
    <text evidence="2">The sequence shown here is derived from an EMBL/GenBank/DDBJ whole genome shotgun (WGS) entry which is preliminary data.</text>
</comment>
<dbReference type="InterPro" id="IPR021109">
    <property type="entry name" value="Peptidase_aspartic_dom_sf"/>
</dbReference>
<dbReference type="Proteomes" id="UP000765509">
    <property type="component" value="Unassembled WGS sequence"/>
</dbReference>